<dbReference type="Proteomes" id="UP000887565">
    <property type="component" value="Unplaced"/>
</dbReference>
<organism evidence="2 3">
    <name type="scientific">Romanomermis culicivorax</name>
    <name type="common">Nematode worm</name>
    <dbReference type="NCBI Taxonomy" id="13658"/>
    <lineage>
        <taxon>Eukaryota</taxon>
        <taxon>Metazoa</taxon>
        <taxon>Ecdysozoa</taxon>
        <taxon>Nematoda</taxon>
        <taxon>Enoplea</taxon>
        <taxon>Dorylaimia</taxon>
        <taxon>Mermithida</taxon>
        <taxon>Mermithoidea</taxon>
        <taxon>Mermithidae</taxon>
        <taxon>Romanomermis</taxon>
    </lineage>
</organism>
<feature type="transmembrane region" description="Helical" evidence="1">
    <location>
        <begin position="35"/>
        <end position="57"/>
    </location>
</feature>
<name>A0A915J9N9_ROMCU</name>
<sequence length="180" mass="20353">MEINAETIDEDKKFIIRSNRRKNFASIMEPQFSRFFFISGILKLIVTILSVVILIIVARFGVDYTLIIMISTCICSFFYIAISLFADLAMLCLLSHAMSQCQIACYYLRAFQEKQTAQFLSCVLLLCGWLISMGISISHSLRAGADSTEPFAWIGIFTLTTIKDSSMPKCSRIIRETTVI</sequence>
<evidence type="ECO:0000256" key="1">
    <source>
        <dbReference type="SAM" id="Phobius"/>
    </source>
</evidence>
<evidence type="ECO:0000313" key="2">
    <source>
        <dbReference type="Proteomes" id="UP000887565"/>
    </source>
</evidence>
<evidence type="ECO:0000313" key="3">
    <source>
        <dbReference type="WBParaSite" id="nRc.2.0.1.t22405-RA"/>
    </source>
</evidence>
<protein>
    <submittedName>
        <fullName evidence="3">Uncharacterized protein</fullName>
    </submittedName>
</protein>
<keyword evidence="1" id="KW-0812">Transmembrane</keyword>
<accession>A0A915J9N9</accession>
<dbReference type="WBParaSite" id="nRc.2.0.1.t22405-RA">
    <property type="protein sequence ID" value="nRc.2.0.1.t22405-RA"/>
    <property type="gene ID" value="nRc.2.0.1.g22405"/>
</dbReference>
<feature type="transmembrane region" description="Helical" evidence="1">
    <location>
        <begin position="64"/>
        <end position="82"/>
    </location>
</feature>
<proteinExistence type="predicted"/>
<keyword evidence="1" id="KW-1133">Transmembrane helix</keyword>
<keyword evidence="2" id="KW-1185">Reference proteome</keyword>
<reference evidence="3" key="1">
    <citation type="submission" date="2022-11" db="UniProtKB">
        <authorList>
            <consortium name="WormBaseParasite"/>
        </authorList>
    </citation>
    <scope>IDENTIFICATION</scope>
</reference>
<dbReference type="AlphaFoldDB" id="A0A915J9N9"/>
<keyword evidence="1" id="KW-0472">Membrane</keyword>
<feature type="transmembrane region" description="Helical" evidence="1">
    <location>
        <begin position="120"/>
        <end position="141"/>
    </location>
</feature>